<feature type="domain" description="Flagellar assembly protein FliH/Type III secretion system HrpE" evidence="8">
    <location>
        <begin position="128"/>
        <end position="256"/>
    </location>
</feature>
<evidence type="ECO:0000256" key="6">
    <source>
        <dbReference type="ARBA" id="ARBA00023225"/>
    </source>
</evidence>
<comment type="similarity">
    <text evidence="2">Belongs to the FliH family.</text>
</comment>
<proteinExistence type="inferred from homology"/>
<keyword evidence="5" id="KW-0653">Protein transport</keyword>
<evidence type="ECO:0000313" key="10">
    <source>
        <dbReference type="Proteomes" id="UP000680304"/>
    </source>
</evidence>
<keyword evidence="6" id="KW-1006">Bacterial flagellum protein export</keyword>
<protein>
    <recommendedName>
        <fullName evidence="8">Flagellar assembly protein FliH/Type III secretion system HrpE domain-containing protein</fullName>
    </recommendedName>
</protein>
<keyword evidence="10" id="KW-1185">Reference proteome</keyword>
<dbReference type="PANTHER" id="PTHR34982">
    <property type="entry name" value="YOP PROTEINS TRANSLOCATION PROTEIN L"/>
    <property type="match status" value="1"/>
</dbReference>
<reference evidence="9 10" key="1">
    <citation type="submission" date="2021-04" db="EMBL/GenBank/DDBJ databases">
        <title>Draft genome sequence of Paenibacillus cisolokensis, LC2-13A.</title>
        <authorList>
            <person name="Uke A."/>
            <person name="Chhe C."/>
            <person name="Baramee S."/>
            <person name="Kosugi A."/>
        </authorList>
    </citation>
    <scope>NUCLEOTIDE SEQUENCE [LARGE SCALE GENOMIC DNA]</scope>
    <source>
        <strain evidence="9 10">LC2-13A</strain>
    </source>
</reference>
<dbReference type="InterPro" id="IPR018035">
    <property type="entry name" value="Flagellar_FliH/T3SS_HrpE"/>
</dbReference>
<comment type="function">
    <text evidence="1">Needed for flagellar regrowth and assembly.</text>
</comment>
<evidence type="ECO:0000256" key="1">
    <source>
        <dbReference type="ARBA" id="ARBA00003041"/>
    </source>
</evidence>
<dbReference type="Pfam" id="PF02108">
    <property type="entry name" value="FliH"/>
    <property type="match status" value="1"/>
</dbReference>
<evidence type="ECO:0000256" key="7">
    <source>
        <dbReference type="SAM" id="Coils"/>
    </source>
</evidence>
<feature type="coiled-coil region" evidence="7">
    <location>
        <begin position="59"/>
        <end position="90"/>
    </location>
</feature>
<accession>A0ABQ4NAN0</accession>
<gene>
    <name evidence="9" type="ORF">PACILC2_38630</name>
</gene>
<keyword evidence="7" id="KW-0175">Coiled coil</keyword>
<sequence>MSNLIKSSHVVPAGDRREIAAPIRYTPPADTAQPPANPAIAEPDEETVSLRDQLLADAQAFAEERIRDAAAQAEQMLEEAKARIEQWWSERRAEDERIIEEARAAATDRGYAEGKALSENELREQREQAIASARELLETAYRIRDQIIQEAEPFLVDLSCAIAEKIIDRQLTIEPEWSLDLIRKSLSRRREQGVITLCVAPERLAFVQAAREELTLAIDSQAELQILPDASVGDKGCVIRSAFGSIDARIDTQLAEIKRELIHLALQHDEREDDHEHR</sequence>
<comment type="caution">
    <text evidence="9">The sequence shown here is derived from an EMBL/GenBank/DDBJ whole genome shotgun (WGS) entry which is preliminary data.</text>
</comment>
<dbReference type="EMBL" id="BOVJ01000127">
    <property type="protein sequence ID" value="GIQ65295.1"/>
    <property type="molecule type" value="Genomic_DNA"/>
</dbReference>
<evidence type="ECO:0000256" key="5">
    <source>
        <dbReference type="ARBA" id="ARBA00022927"/>
    </source>
</evidence>
<keyword evidence="3" id="KW-0813">Transport</keyword>
<dbReference type="InterPro" id="IPR051472">
    <property type="entry name" value="T3SS_Stator/FliH"/>
</dbReference>
<evidence type="ECO:0000256" key="3">
    <source>
        <dbReference type="ARBA" id="ARBA00022448"/>
    </source>
</evidence>
<organism evidence="9 10">
    <name type="scientific">Paenibacillus cisolokensis</name>
    <dbReference type="NCBI Taxonomy" id="1658519"/>
    <lineage>
        <taxon>Bacteria</taxon>
        <taxon>Bacillati</taxon>
        <taxon>Bacillota</taxon>
        <taxon>Bacilli</taxon>
        <taxon>Bacillales</taxon>
        <taxon>Paenibacillaceae</taxon>
        <taxon>Paenibacillus</taxon>
    </lineage>
</organism>
<evidence type="ECO:0000259" key="8">
    <source>
        <dbReference type="Pfam" id="PF02108"/>
    </source>
</evidence>
<evidence type="ECO:0000256" key="2">
    <source>
        <dbReference type="ARBA" id="ARBA00006602"/>
    </source>
</evidence>
<dbReference type="Proteomes" id="UP000680304">
    <property type="component" value="Unassembled WGS sequence"/>
</dbReference>
<keyword evidence="4" id="KW-1005">Bacterial flagellum biogenesis</keyword>
<dbReference type="PANTHER" id="PTHR34982:SF1">
    <property type="entry name" value="FLAGELLAR ASSEMBLY PROTEIN FLIH"/>
    <property type="match status" value="1"/>
</dbReference>
<name>A0ABQ4NAN0_9BACL</name>
<evidence type="ECO:0000313" key="9">
    <source>
        <dbReference type="EMBL" id="GIQ65295.1"/>
    </source>
</evidence>
<evidence type="ECO:0000256" key="4">
    <source>
        <dbReference type="ARBA" id="ARBA00022795"/>
    </source>
</evidence>
<dbReference type="RefSeq" id="WP_062492565.1">
    <property type="nucleotide sequence ID" value="NZ_BOVJ01000127.1"/>
</dbReference>